<dbReference type="InterPro" id="IPR051350">
    <property type="entry name" value="WD_repeat-ST_regulator"/>
</dbReference>
<keyword evidence="8" id="KW-1185">Reference proteome</keyword>
<dbReference type="GO" id="GO:0034657">
    <property type="term" value="C:GID complex"/>
    <property type="evidence" value="ECO:0007669"/>
    <property type="project" value="TreeGrafter"/>
</dbReference>
<dbReference type="InterPro" id="IPR036322">
    <property type="entry name" value="WD40_repeat_dom_sf"/>
</dbReference>
<feature type="repeat" description="WD" evidence="4">
    <location>
        <begin position="503"/>
        <end position="529"/>
    </location>
</feature>
<dbReference type="SMART" id="SM00668">
    <property type="entry name" value="CTLH"/>
    <property type="match status" value="1"/>
</dbReference>
<dbReference type="PROSITE" id="PS50896">
    <property type="entry name" value="LISH"/>
    <property type="match status" value="1"/>
</dbReference>
<feature type="repeat" description="WD" evidence="4">
    <location>
        <begin position="279"/>
        <end position="320"/>
    </location>
</feature>
<feature type="repeat" description="WD" evidence="4">
    <location>
        <begin position="321"/>
        <end position="362"/>
    </location>
</feature>
<dbReference type="EMBL" id="VXIS01000337">
    <property type="protein sequence ID" value="KAA8894474.1"/>
    <property type="molecule type" value="Genomic_DNA"/>
</dbReference>
<dbReference type="Proteomes" id="UP000326924">
    <property type="component" value="Unassembled WGS sequence"/>
</dbReference>
<dbReference type="Pfam" id="PF21889">
    <property type="entry name" value="TPR1-like_2nd"/>
    <property type="match status" value="1"/>
</dbReference>
<dbReference type="PROSITE" id="PS50897">
    <property type="entry name" value="CTLH"/>
    <property type="match status" value="1"/>
</dbReference>
<protein>
    <submittedName>
        <fullName evidence="7">WD40-repeat-containing domain protein</fullName>
    </submittedName>
</protein>
<evidence type="ECO:0000259" key="6">
    <source>
        <dbReference type="PROSITE" id="PS50897"/>
    </source>
</evidence>
<dbReference type="InterPro" id="IPR006595">
    <property type="entry name" value="CTLH_C"/>
</dbReference>
<dbReference type="FunCoup" id="A0A5J5EGQ9">
    <property type="interactions" value="494"/>
</dbReference>
<dbReference type="GO" id="GO:0043161">
    <property type="term" value="P:proteasome-mediated ubiquitin-dependent protein catabolic process"/>
    <property type="evidence" value="ECO:0007669"/>
    <property type="project" value="TreeGrafter"/>
</dbReference>
<accession>A0A5J5EGQ9</accession>
<feature type="repeat" description="WD" evidence="4">
    <location>
        <begin position="530"/>
        <end position="563"/>
    </location>
</feature>
<dbReference type="OrthoDB" id="972532at2759"/>
<dbReference type="PROSITE" id="PS00678">
    <property type="entry name" value="WD_REPEATS_1"/>
    <property type="match status" value="2"/>
</dbReference>
<dbReference type="SUPFAM" id="SSF50978">
    <property type="entry name" value="WD40 repeat-like"/>
    <property type="match status" value="1"/>
</dbReference>
<evidence type="ECO:0000256" key="3">
    <source>
        <dbReference type="ARBA" id="ARBA00022737"/>
    </source>
</evidence>
<keyword evidence="3" id="KW-0677">Repeat</keyword>
<feature type="repeat" description="WD" evidence="4">
    <location>
        <begin position="363"/>
        <end position="397"/>
    </location>
</feature>
<dbReference type="PANTHER" id="PTHR22838">
    <property type="entry name" value="WD REPEAT PROTEIN 26-RELATED"/>
    <property type="match status" value="1"/>
</dbReference>
<comment type="function">
    <text evidence="1">Involved in the proteasome-dependent degradation of fructose-1,6-bisphosphatase.</text>
</comment>
<evidence type="ECO:0000256" key="4">
    <source>
        <dbReference type="PROSITE-ProRule" id="PRU00221"/>
    </source>
</evidence>
<dbReference type="InParanoid" id="A0A5J5EGQ9"/>
<dbReference type="CDD" id="cd00200">
    <property type="entry name" value="WD40"/>
    <property type="match status" value="1"/>
</dbReference>
<dbReference type="Pfam" id="PF00400">
    <property type="entry name" value="WD40"/>
    <property type="match status" value="5"/>
</dbReference>
<dbReference type="InterPro" id="IPR054080">
    <property type="entry name" value="TPR1-like_2nd"/>
</dbReference>
<comment type="caution">
    <text evidence="7">The sequence shown here is derived from an EMBL/GenBank/DDBJ whole genome shotgun (WGS) entry which is preliminary data.</text>
</comment>
<evidence type="ECO:0000256" key="1">
    <source>
        <dbReference type="ARBA" id="ARBA00002343"/>
    </source>
</evidence>
<evidence type="ECO:0000313" key="8">
    <source>
        <dbReference type="Proteomes" id="UP000326924"/>
    </source>
</evidence>
<dbReference type="InterPro" id="IPR006594">
    <property type="entry name" value="LisH"/>
</dbReference>
<reference evidence="7 8" key="1">
    <citation type="submission" date="2019-09" db="EMBL/GenBank/DDBJ databases">
        <title>Draft genome of the ectomycorrhizal ascomycete Sphaerosporella brunnea.</title>
        <authorList>
            <consortium name="DOE Joint Genome Institute"/>
            <person name="Benucci G.M."/>
            <person name="Marozzi G."/>
            <person name="Antonielli L."/>
            <person name="Sanchez S."/>
            <person name="Marco P."/>
            <person name="Wang X."/>
            <person name="Falini L.B."/>
            <person name="Barry K."/>
            <person name="Haridas S."/>
            <person name="Lipzen A."/>
            <person name="Labutti K."/>
            <person name="Grigoriev I.V."/>
            <person name="Murat C."/>
            <person name="Martin F."/>
            <person name="Albertini E."/>
            <person name="Donnini D."/>
            <person name="Bonito G."/>
        </authorList>
    </citation>
    <scope>NUCLEOTIDE SEQUENCE [LARGE SCALE GENOMIC DNA]</scope>
    <source>
        <strain evidence="7 8">Sb_GMNB300</strain>
    </source>
</reference>
<dbReference type="Pfam" id="PF23627">
    <property type="entry name" value="LisH_WDR26"/>
    <property type="match status" value="1"/>
</dbReference>
<dbReference type="InterPro" id="IPR001680">
    <property type="entry name" value="WD40_rpt"/>
</dbReference>
<name>A0A5J5EGQ9_9PEZI</name>
<dbReference type="InterPro" id="IPR015943">
    <property type="entry name" value="WD40/YVTN_repeat-like_dom_sf"/>
</dbReference>
<dbReference type="InterPro" id="IPR020472">
    <property type="entry name" value="WD40_PAC1"/>
</dbReference>
<keyword evidence="2 4" id="KW-0853">WD repeat</keyword>
<feature type="region of interest" description="Disordered" evidence="5">
    <location>
        <begin position="1"/>
        <end position="23"/>
    </location>
</feature>
<dbReference type="AlphaFoldDB" id="A0A5J5EGQ9"/>
<proteinExistence type="predicted"/>
<feature type="compositionally biased region" description="Polar residues" evidence="5">
    <location>
        <begin position="1"/>
        <end position="18"/>
    </location>
</feature>
<dbReference type="InterPro" id="IPR019775">
    <property type="entry name" value="WD40_repeat_CS"/>
</dbReference>
<dbReference type="Gene3D" id="2.130.10.10">
    <property type="entry name" value="YVTN repeat-like/Quinoprotein amine dehydrogenase"/>
    <property type="match status" value="1"/>
</dbReference>
<dbReference type="SMART" id="SM00320">
    <property type="entry name" value="WD40"/>
    <property type="match status" value="5"/>
</dbReference>
<organism evidence="7 8">
    <name type="scientific">Sphaerosporella brunnea</name>
    <dbReference type="NCBI Taxonomy" id="1250544"/>
    <lineage>
        <taxon>Eukaryota</taxon>
        <taxon>Fungi</taxon>
        <taxon>Dikarya</taxon>
        <taxon>Ascomycota</taxon>
        <taxon>Pezizomycotina</taxon>
        <taxon>Pezizomycetes</taxon>
        <taxon>Pezizales</taxon>
        <taxon>Pyronemataceae</taxon>
        <taxon>Sphaerosporella</taxon>
    </lineage>
</organism>
<evidence type="ECO:0000313" key="7">
    <source>
        <dbReference type="EMBL" id="KAA8894474.1"/>
    </source>
</evidence>
<dbReference type="PROSITE" id="PS50082">
    <property type="entry name" value="WD_REPEATS_2"/>
    <property type="match status" value="5"/>
</dbReference>
<feature type="domain" description="CTLH" evidence="6">
    <location>
        <begin position="114"/>
        <end position="164"/>
    </location>
</feature>
<gene>
    <name evidence="7" type="ORF">FN846DRAFT_1000176</name>
</gene>
<dbReference type="PANTHER" id="PTHR22838:SF0">
    <property type="entry name" value="WD REPEAT-CONTAINING PROTEIN 26"/>
    <property type="match status" value="1"/>
</dbReference>
<evidence type="ECO:0000256" key="5">
    <source>
        <dbReference type="SAM" id="MobiDB-lite"/>
    </source>
</evidence>
<dbReference type="PROSITE" id="PS50294">
    <property type="entry name" value="WD_REPEATS_REGION"/>
    <property type="match status" value="4"/>
</dbReference>
<sequence length="582" mass="65054">MRLENNGVTSNSQSSNAPGFNGLAGSNGASPSLLKSAASETYSNGSAVRNGATGKLEAGGMDYEVLRSDYFGHDREEVTRILIQALVDLGYHKAANTLEDESKFTLESPYVSSFRRAILKGDWDNAEKLLEGMEIHQDADINALLFYLRQQKFLELLEARNSSKALQVLRNELTPLKHNIDRLHFLSSLMMCLSAEDLKQQAAWDGAMGSSRQHLLSELSKFISPSIMIPEHRLASLLQQVKQTQISNCLYHNTSNSPSLYSDHMCDRNQFPLMTVVLLSDHTDEVYCVKYSHDGTKMASASKDKAIIIWDVENFELLYRLEEHSKDVTYVEWSPDDTRLVSCSQDKTAKLWDITEGRCLATLSGFTEPVSSVAWAPDGQSFITGGLDEFLIQWDLNGEMLHKAASPRIYDLKITADGLNIVTVCIKDELHVINFYDWRNQESYNLGCRLTGVQTTKDSRYAIVNTAAREVVMLDLGTGRVIQRYSGQVQDQWVIRGCIGGADENFVLSGSEDSHIYIWHKQNGQLIEKLSGHTGTVNCVSWNPANTHMFASAGDDRTIRIWSRAPRPQAKGKMKNSSDGWA</sequence>
<evidence type="ECO:0000256" key="2">
    <source>
        <dbReference type="ARBA" id="ARBA00022574"/>
    </source>
</evidence>
<dbReference type="PRINTS" id="PR00320">
    <property type="entry name" value="GPROTEINBRPT"/>
</dbReference>